<evidence type="ECO:0000256" key="2">
    <source>
        <dbReference type="ARBA" id="ARBA00005236"/>
    </source>
</evidence>
<feature type="domain" description="ABC3 transporter permease C-terminal" evidence="8">
    <location>
        <begin position="273"/>
        <end position="385"/>
    </location>
</feature>
<dbReference type="InterPro" id="IPR051447">
    <property type="entry name" value="Lipoprotein-release_system"/>
</dbReference>
<evidence type="ECO:0000259" key="8">
    <source>
        <dbReference type="Pfam" id="PF02687"/>
    </source>
</evidence>
<feature type="transmembrane region" description="Helical" evidence="7">
    <location>
        <begin position="706"/>
        <end position="733"/>
    </location>
</feature>
<dbReference type="InterPro" id="IPR003838">
    <property type="entry name" value="ABC3_permease_C"/>
</dbReference>
<evidence type="ECO:0000313" key="11">
    <source>
        <dbReference type="Proteomes" id="UP001595647"/>
    </source>
</evidence>
<evidence type="ECO:0000256" key="3">
    <source>
        <dbReference type="ARBA" id="ARBA00022475"/>
    </source>
</evidence>
<feature type="transmembrane region" description="Helical" evidence="7">
    <location>
        <begin position="753"/>
        <end position="776"/>
    </location>
</feature>
<feature type="transmembrane region" description="Helical" evidence="7">
    <location>
        <begin position="15"/>
        <end position="37"/>
    </location>
</feature>
<evidence type="ECO:0000256" key="4">
    <source>
        <dbReference type="ARBA" id="ARBA00022692"/>
    </source>
</evidence>
<feature type="transmembrane region" description="Helical" evidence="7">
    <location>
        <begin position="651"/>
        <end position="676"/>
    </location>
</feature>
<evidence type="ECO:0000256" key="7">
    <source>
        <dbReference type="SAM" id="Phobius"/>
    </source>
</evidence>
<comment type="similarity">
    <text evidence="2">Belongs to the ABC-4 integral membrane protein family. LolC/E subfamily.</text>
</comment>
<feature type="domain" description="ABC3 transporter permease C-terminal" evidence="8">
    <location>
        <begin position="663"/>
        <end position="778"/>
    </location>
</feature>
<reference evidence="11" key="1">
    <citation type="journal article" date="2019" name="Int. J. Syst. Evol. Microbiol.">
        <title>The Global Catalogue of Microorganisms (GCM) 10K type strain sequencing project: providing services to taxonomists for standard genome sequencing and annotation.</title>
        <authorList>
            <consortium name="The Broad Institute Genomics Platform"/>
            <consortium name="The Broad Institute Genome Sequencing Center for Infectious Disease"/>
            <person name="Wu L."/>
            <person name="Ma J."/>
        </authorList>
    </citation>
    <scope>NUCLEOTIDE SEQUENCE [LARGE SCALE GENOMIC DNA]</scope>
    <source>
        <strain evidence="11">KCTC 52231</strain>
    </source>
</reference>
<dbReference type="InterPro" id="IPR025857">
    <property type="entry name" value="MacB_PCD"/>
</dbReference>
<dbReference type="Pfam" id="PF02687">
    <property type="entry name" value="FtsX"/>
    <property type="match status" value="2"/>
</dbReference>
<accession>A0ABV7I5A4</accession>
<keyword evidence="3" id="KW-1003">Cell membrane</keyword>
<dbReference type="EMBL" id="JBHRTG010000019">
    <property type="protein sequence ID" value="MFC3165775.1"/>
    <property type="molecule type" value="Genomic_DNA"/>
</dbReference>
<proteinExistence type="inferred from homology"/>
<feature type="transmembrane region" description="Helical" evidence="7">
    <location>
        <begin position="362"/>
        <end position="382"/>
    </location>
</feature>
<dbReference type="Proteomes" id="UP001595647">
    <property type="component" value="Unassembled WGS sequence"/>
</dbReference>
<evidence type="ECO:0000313" key="10">
    <source>
        <dbReference type="EMBL" id="MFC3165775.1"/>
    </source>
</evidence>
<evidence type="ECO:0000256" key="5">
    <source>
        <dbReference type="ARBA" id="ARBA00022989"/>
    </source>
</evidence>
<gene>
    <name evidence="10" type="ORF">ACFOHV_21045</name>
</gene>
<evidence type="ECO:0000256" key="1">
    <source>
        <dbReference type="ARBA" id="ARBA00004651"/>
    </source>
</evidence>
<keyword evidence="4 7" id="KW-0812">Transmembrane</keyword>
<keyword evidence="5 7" id="KW-1133">Transmembrane helix</keyword>
<feature type="transmembrane region" description="Helical" evidence="7">
    <location>
        <begin position="432"/>
        <end position="454"/>
    </location>
</feature>
<organism evidence="10 11">
    <name type="scientific">Ciceribacter thiooxidans</name>
    <dbReference type="NCBI Taxonomy" id="1969821"/>
    <lineage>
        <taxon>Bacteria</taxon>
        <taxon>Pseudomonadati</taxon>
        <taxon>Pseudomonadota</taxon>
        <taxon>Alphaproteobacteria</taxon>
        <taxon>Hyphomicrobiales</taxon>
        <taxon>Rhizobiaceae</taxon>
        <taxon>Ciceribacter</taxon>
    </lineage>
</organism>
<feature type="domain" description="MacB-like periplasmic core" evidence="9">
    <location>
        <begin position="20"/>
        <end position="234"/>
    </location>
</feature>
<comment type="subcellular location">
    <subcellularLocation>
        <location evidence="1">Cell membrane</location>
        <topology evidence="1">Multi-pass membrane protein</topology>
    </subcellularLocation>
</comment>
<keyword evidence="11" id="KW-1185">Reference proteome</keyword>
<dbReference type="Pfam" id="PF12704">
    <property type="entry name" value="MacB_PCD"/>
    <property type="match status" value="1"/>
</dbReference>
<comment type="caution">
    <text evidence="10">The sequence shown here is derived from an EMBL/GenBank/DDBJ whole genome shotgun (WGS) entry which is preliminary data.</text>
</comment>
<evidence type="ECO:0000259" key="9">
    <source>
        <dbReference type="Pfam" id="PF12704"/>
    </source>
</evidence>
<dbReference type="PANTHER" id="PTHR30489">
    <property type="entry name" value="LIPOPROTEIN-RELEASING SYSTEM TRANSMEMBRANE PROTEIN LOLE"/>
    <property type="match status" value="1"/>
</dbReference>
<protein>
    <submittedName>
        <fullName evidence="10">ABC transporter permease</fullName>
    </submittedName>
</protein>
<sequence>MRALDIKLLRDFVRLWAQALAIALVVAGGVATLILAVGSHRSLDETRAAYYERYRFADVFATVTRAPRALLDQIAEIPGVAAVDARITKLALLDIPNYSEPATGEVISLPEIGEPVLNRIYMRAGRLPEPERAEEVVVNEAFANAHGFAPGSRFSAILNGRKRELQIVGVALSPEFIYAVGPGDIMPDDRRFGVIWMPEKALASAYDLDDAFSFVAVKLLRGASEREVIARLDSILERYGGGAAYGRSDHRSHAWVDHELDMLKSVSRTLPPIFLLVSAFLVNLTLSRLVALEREQIGLMKALGYRNADIVAHYLKFVILIVIAGLVIGGAAGTWLGAYVTDLFGGLFFHFPFLVFTRSPDLYAIAAALSLVAAVIGAFRALREVVILPPAVAMQPRVPPRFRRPLPAAFTASRFVSQSTVMMLRNITSHPVRAALTTLGLALATAILVVSLYMRDTMEQLVDVTYFLADRQDATVSFVERRPQNVVMQIARLPGVLAAEPLREVPARIRNGNIERRILISGRPREADLNRIIGADLRPVRLPESGLAISSMLAQILDVDVGDSVEVDLLEGARRTLSLPVAALVEDYFGIRGMMDAEALARLMRESPAVNSVNISLDQNMRDMFYRAVKAMPVVSGLALQRVSLVNFRELIAIFITTMAGIYTGLAAVITFGVVYNSARISLSERARELASLRVLGFTRAEVLRILLVELALLTSIAQPPGWIIGYGLAWVMETQLAGELMRVRGTVVPSSYILASAFVLAAALLSAFVVGWRVYQLDLVTVLKTRD</sequence>
<keyword evidence="6 7" id="KW-0472">Membrane</keyword>
<name>A0ABV7I5A4_9HYPH</name>
<dbReference type="RefSeq" id="WP_182308353.1">
    <property type="nucleotide sequence ID" value="NZ_CP059897.1"/>
</dbReference>
<feature type="transmembrane region" description="Helical" evidence="7">
    <location>
        <begin position="311"/>
        <end position="329"/>
    </location>
</feature>
<evidence type="ECO:0000256" key="6">
    <source>
        <dbReference type="ARBA" id="ARBA00023136"/>
    </source>
</evidence>
<feature type="transmembrane region" description="Helical" evidence="7">
    <location>
        <begin position="273"/>
        <end position="291"/>
    </location>
</feature>
<dbReference type="PANTHER" id="PTHR30489:SF0">
    <property type="entry name" value="LIPOPROTEIN-RELEASING SYSTEM TRANSMEMBRANE PROTEIN LOLE"/>
    <property type="match status" value="1"/>
</dbReference>